<dbReference type="Proteomes" id="UP000075881">
    <property type="component" value="Unassembled WGS sequence"/>
</dbReference>
<evidence type="ECO:0000256" key="6">
    <source>
        <dbReference type="PROSITE-ProRule" id="PRU00504"/>
    </source>
</evidence>
<organism evidence="10 11">
    <name type="scientific">Anopheles christyi</name>
    <dbReference type="NCBI Taxonomy" id="43041"/>
    <lineage>
        <taxon>Eukaryota</taxon>
        <taxon>Metazoa</taxon>
        <taxon>Ecdysozoa</taxon>
        <taxon>Arthropoda</taxon>
        <taxon>Hexapoda</taxon>
        <taxon>Insecta</taxon>
        <taxon>Pterygota</taxon>
        <taxon>Neoptera</taxon>
        <taxon>Endopterygota</taxon>
        <taxon>Diptera</taxon>
        <taxon>Nematocera</taxon>
        <taxon>Culicoidea</taxon>
        <taxon>Culicidae</taxon>
        <taxon>Anophelinae</taxon>
        <taxon>Anopheles</taxon>
    </lineage>
</organism>
<keyword evidence="3 5" id="KW-0863">Zinc-finger</keyword>
<reference evidence="10" key="2">
    <citation type="submission" date="2020-05" db="UniProtKB">
        <authorList>
            <consortium name="EnsemblMetazoa"/>
        </authorList>
    </citation>
    <scope>IDENTIFICATION</scope>
    <source>
        <strain evidence="10">ACHKN1017</strain>
    </source>
</reference>
<dbReference type="InterPro" id="IPR050952">
    <property type="entry name" value="TRIM-NHL_E3_ligases"/>
</dbReference>
<proteinExistence type="predicted"/>
<accession>A0A182KCD1</accession>
<evidence type="ECO:0000313" key="11">
    <source>
        <dbReference type="Proteomes" id="UP000075881"/>
    </source>
</evidence>
<dbReference type="GO" id="GO:0008270">
    <property type="term" value="F:zinc ion binding"/>
    <property type="evidence" value="ECO:0007669"/>
    <property type="project" value="UniProtKB-KW"/>
</dbReference>
<dbReference type="STRING" id="43041.A0A182KCD1"/>
<reference evidence="11" key="1">
    <citation type="submission" date="2013-03" db="EMBL/GenBank/DDBJ databases">
        <title>The Genome Sequence of Anopheles christyi ACHKN1017.</title>
        <authorList>
            <consortium name="The Broad Institute Genomics Platform"/>
            <person name="Neafsey D.E."/>
            <person name="Besansky N."/>
            <person name="Walker B."/>
            <person name="Young S.K."/>
            <person name="Zeng Q."/>
            <person name="Gargeya S."/>
            <person name="Fitzgerald M."/>
            <person name="Haas B."/>
            <person name="Abouelleil A."/>
            <person name="Allen A.W."/>
            <person name="Alvarado L."/>
            <person name="Arachchi H.M."/>
            <person name="Berlin A.M."/>
            <person name="Chapman S.B."/>
            <person name="Gainer-Dewar J."/>
            <person name="Goldberg J."/>
            <person name="Griggs A."/>
            <person name="Gujja S."/>
            <person name="Hansen M."/>
            <person name="Howarth C."/>
            <person name="Imamovic A."/>
            <person name="Ireland A."/>
            <person name="Larimer J."/>
            <person name="McCowan C."/>
            <person name="Murphy C."/>
            <person name="Pearson M."/>
            <person name="Poon T.W."/>
            <person name="Priest M."/>
            <person name="Roberts A."/>
            <person name="Saif S."/>
            <person name="Shea T."/>
            <person name="Sisk P."/>
            <person name="Sykes S."/>
            <person name="Wortman J."/>
            <person name="Nusbaum C."/>
            <person name="Birren B."/>
        </authorList>
    </citation>
    <scope>NUCLEOTIDE SEQUENCE [LARGE SCALE GENOMIC DNA]</scope>
    <source>
        <strain evidence="11">ACHKN1017</strain>
    </source>
</reference>
<evidence type="ECO:0000256" key="8">
    <source>
        <dbReference type="SAM" id="MobiDB-lite"/>
    </source>
</evidence>
<dbReference type="AlphaFoldDB" id="A0A182KCD1"/>
<dbReference type="InterPro" id="IPR017907">
    <property type="entry name" value="Znf_RING_CS"/>
</dbReference>
<evidence type="ECO:0000259" key="9">
    <source>
        <dbReference type="PROSITE" id="PS50089"/>
    </source>
</evidence>
<dbReference type="InterPro" id="IPR013083">
    <property type="entry name" value="Znf_RING/FYVE/PHD"/>
</dbReference>
<feature type="region of interest" description="Disordered" evidence="8">
    <location>
        <begin position="1"/>
        <end position="50"/>
    </location>
</feature>
<dbReference type="SUPFAM" id="SSF101898">
    <property type="entry name" value="NHL repeat"/>
    <property type="match status" value="1"/>
</dbReference>
<evidence type="ECO:0000313" key="10">
    <source>
        <dbReference type="EnsemblMetazoa" id="ACHR008418-PA"/>
    </source>
</evidence>
<evidence type="ECO:0000256" key="7">
    <source>
        <dbReference type="SAM" id="Coils"/>
    </source>
</evidence>
<dbReference type="InterPro" id="IPR011042">
    <property type="entry name" value="6-blade_b-propeller_TolB-like"/>
</dbReference>
<dbReference type="GO" id="GO:0043161">
    <property type="term" value="P:proteasome-mediated ubiquitin-dependent protein catabolic process"/>
    <property type="evidence" value="ECO:0007669"/>
    <property type="project" value="TreeGrafter"/>
</dbReference>
<protein>
    <submittedName>
        <fullName evidence="10">RING-type domain-containing protein</fullName>
    </submittedName>
</protein>
<feature type="repeat" description="NHL" evidence="6">
    <location>
        <begin position="488"/>
        <end position="531"/>
    </location>
</feature>
<evidence type="ECO:0000256" key="1">
    <source>
        <dbReference type="ARBA" id="ARBA00022723"/>
    </source>
</evidence>
<dbReference type="Gene3D" id="2.120.10.30">
    <property type="entry name" value="TolB, C-terminal domain"/>
    <property type="match status" value="3"/>
</dbReference>
<keyword evidence="1" id="KW-0479">Metal-binding</keyword>
<feature type="coiled-coil region" evidence="7">
    <location>
        <begin position="201"/>
        <end position="239"/>
    </location>
</feature>
<name>A0A182KCD1_9DIPT</name>
<dbReference type="SMART" id="SM00184">
    <property type="entry name" value="RING"/>
    <property type="match status" value="1"/>
</dbReference>
<dbReference type="PANTHER" id="PTHR24104">
    <property type="entry name" value="E3 UBIQUITIN-PROTEIN LIGASE NHLRC1-RELATED"/>
    <property type="match status" value="1"/>
</dbReference>
<dbReference type="InterPro" id="IPR001258">
    <property type="entry name" value="NHL_repeat"/>
</dbReference>
<dbReference type="CDD" id="cd05819">
    <property type="entry name" value="NHL"/>
    <property type="match status" value="1"/>
</dbReference>
<feature type="domain" description="RING-type" evidence="9">
    <location>
        <begin position="62"/>
        <end position="104"/>
    </location>
</feature>
<feature type="repeat" description="NHL" evidence="6">
    <location>
        <begin position="442"/>
        <end position="484"/>
    </location>
</feature>
<keyword evidence="7" id="KW-0175">Coiled coil</keyword>
<dbReference type="EnsemblMetazoa" id="ACHR008418-RA">
    <property type="protein sequence ID" value="ACHR008418-PA"/>
    <property type="gene ID" value="ACHR008418"/>
</dbReference>
<evidence type="ECO:0000256" key="2">
    <source>
        <dbReference type="ARBA" id="ARBA00022737"/>
    </source>
</evidence>
<dbReference type="FunFam" id="2.120.10.30:FF:000117">
    <property type="entry name" value="AGAP007095-PA-like protein"/>
    <property type="match status" value="1"/>
</dbReference>
<dbReference type="GO" id="GO:0061630">
    <property type="term" value="F:ubiquitin protein ligase activity"/>
    <property type="evidence" value="ECO:0007669"/>
    <property type="project" value="TreeGrafter"/>
</dbReference>
<keyword evidence="4" id="KW-0862">Zinc</keyword>
<keyword evidence="2" id="KW-0677">Repeat</keyword>
<dbReference type="PROSITE" id="PS50089">
    <property type="entry name" value="ZF_RING_2"/>
    <property type="match status" value="1"/>
</dbReference>
<feature type="repeat" description="NHL" evidence="6">
    <location>
        <begin position="561"/>
        <end position="592"/>
    </location>
</feature>
<keyword evidence="11" id="KW-1185">Reference proteome</keyword>
<feature type="repeat" description="NHL" evidence="6">
    <location>
        <begin position="643"/>
        <end position="684"/>
    </location>
</feature>
<dbReference type="Gene3D" id="3.30.40.10">
    <property type="entry name" value="Zinc/RING finger domain, C3HC4 (zinc finger)"/>
    <property type="match status" value="1"/>
</dbReference>
<sequence length="684" mass="76485">MSRGIRSSRLISYDDTARSPPMTVPLRNRHAEGSSSSSYRSSYDPGSRRDHMPKNIEQLLVCGLCELRLTVPKMLNCQHTFCLECLEESLHKQTDKTYVGCVTCGTKQLLKDPDLSILPSNLHIDNMLQMMHPAPSQSSSVIRSPVASYQLENVTYIQTNTDTNLTPTLQCSKCQTVAETALHKCDHCMSMLCAICWLGHVDELARQVGQLEGQLKSAIENLDHKLIEYKSRFSEINEEINACFRDKMISLQQQQTELLAPLLRQRLNDGLDGFTTEDSSQGILNDAVCSHEMVREKIDQLLASIGRPIGGALHPVQLYLKMHKDMSVILEEVSLWGRERILFDREKLKVDTIFDTPTTPTVKRSSSAKIAPKHQLHPNSSETTVAQFYKSHVYKPRLLWNHCQRPTGVGFAPWNHAGLEKPLLYVAGSECRIVFGIDKANGQIVQKITHEELSYPQGITFDPARKELFVSDKWKHCIFVFSQEGQLVRKLCSKGDQAGQLRSPEGIAFCSSECIFVCDTGNDRIQCLSAMDGMVHSQFGRLTKDQLTKALQTKTSSRMVDLKNPTDIAVQKNSSVLVLDAGNRRVKLFNKYGEQLLEFGQTGTINGQFQYPEVIGIDPAGFILVGDGGNAKILVYRPNGQFVTALGSRGDSAGKFNWISGICVSKDWEIVISDYKNHAVQLIS</sequence>
<dbReference type="GO" id="GO:0000209">
    <property type="term" value="P:protein polyubiquitination"/>
    <property type="evidence" value="ECO:0007669"/>
    <property type="project" value="TreeGrafter"/>
</dbReference>
<feature type="compositionally biased region" description="Low complexity" evidence="8">
    <location>
        <begin position="33"/>
        <end position="45"/>
    </location>
</feature>
<dbReference type="VEuPathDB" id="VectorBase:ACHR008418"/>
<dbReference type="PANTHER" id="PTHR24104:SF20">
    <property type="entry name" value="RING-TYPE DOMAIN-CONTAINING PROTEIN"/>
    <property type="match status" value="1"/>
</dbReference>
<dbReference type="PROSITE" id="PS00518">
    <property type="entry name" value="ZF_RING_1"/>
    <property type="match status" value="1"/>
</dbReference>
<evidence type="ECO:0000256" key="5">
    <source>
        <dbReference type="PROSITE-ProRule" id="PRU00175"/>
    </source>
</evidence>
<dbReference type="PROSITE" id="PS51125">
    <property type="entry name" value="NHL"/>
    <property type="match status" value="5"/>
</dbReference>
<feature type="repeat" description="NHL" evidence="6">
    <location>
        <begin position="596"/>
        <end position="639"/>
    </location>
</feature>
<dbReference type="SUPFAM" id="SSF57850">
    <property type="entry name" value="RING/U-box"/>
    <property type="match status" value="1"/>
</dbReference>
<evidence type="ECO:0000256" key="4">
    <source>
        <dbReference type="ARBA" id="ARBA00022833"/>
    </source>
</evidence>
<dbReference type="InterPro" id="IPR001841">
    <property type="entry name" value="Znf_RING"/>
</dbReference>
<evidence type="ECO:0000256" key="3">
    <source>
        <dbReference type="ARBA" id="ARBA00022771"/>
    </source>
</evidence>